<dbReference type="Pfam" id="PF00069">
    <property type="entry name" value="Pkinase"/>
    <property type="match status" value="1"/>
</dbReference>
<keyword evidence="1" id="KW-0040">ANK repeat</keyword>
<dbReference type="InterPro" id="IPR011009">
    <property type="entry name" value="Kinase-like_dom_sf"/>
</dbReference>
<dbReference type="PANTHER" id="PTHR24120">
    <property type="entry name" value="GH07239P"/>
    <property type="match status" value="1"/>
</dbReference>
<dbReference type="CDD" id="cd00180">
    <property type="entry name" value="PKc"/>
    <property type="match status" value="1"/>
</dbReference>
<sequence length="809" mass="90957">MEPISCSRYDGINVLHRGESTIIYSARNTENGKDIVVKQVFVRENDELYGKLLHEYNVLRDLKAPQILGWERFDEQFLDSHGVILIEMRHLKSRSLEDLVSKAGPIPIPQAITFVMQVAYALASMCMAKHPIIHRAIIPQNVILTEKSCVLKGFKYACYADQPSSIPVEVVECLPPEIDGSHNYSFSSDIWSLGCLFYYCLEGRMPDPAIMDERVAVAWAKQKNLHLYLTSFVEGCFQRNPDDRVVAKVALQYLSDFRANKKVPTIPPAQNADDTQLLDFSAAVLKGNSQMVLSLCELYYRKMFYPDLPVRHISNTYQTVSIFKKKGHTNLMKAAAHGNVADVQRYILELGYRTKDGMTALIWSILAGNPQCIKLLFPEMNIPGPDGVLPIEIMLQHDNKAIYRSGHFLLKFSKPPSNTKSEILSLIQNTGNAPKTLLEAAAVGDLKMVKKLIGESRYRGPRKETALMCAASKGYQAIVKLLANEESRQQDVDGRTALMLAAEEGHSDVVAFLGRYETRVQDRAGWTALMYAIREHHTSCVRPLLSEASFKTTEEVAYKGYAFPIGSTALDIAERLKFPEIVSVLKANATVLMNIEQLEQIEHDEQEEHEDYEEQEEHAPDERVSSETSKNVQSEPHRTEHSASEDEEEEDDNDDNDDDDTLIMAATRGDAKAVEKHIQEAGLTNDEGLTALMYAAKNGHLECVKILSDIEGSNQTRKGVTALMFAAQFGHLHVIKYLLNKESRIRDNNGWTALTYALYRKKQECAKELLIEEHLRTTKGFNGVPPNSSALDVARLFKCNEIVQLLKGK</sequence>
<dbReference type="Gene3D" id="1.25.40.20">
    <property type="entry name" value="Ankyrin repeat-containing domain"/>
    <property type="match status" value="3"/>
</dbReference>
<dbReference type="SUPFAM" id="SSF48403">
    <property type="entry name" value="Ankyrin repeat"/>
    <property type="match status" value="2"/>
</dbReference>
<dbReference type="InterPro" id="IPR002110">
    <property type="entry name" value="Ankyrin_rpt"/>
</dbReference>
<evidence type="ECO:0000256" key="1">
    <source>
        <dbReference type="PROSITE-ProRule" id="PRU00023"/>
    </source>
</evidence>
<dbReference type="AlphaFoldDB" id="A0A4Z1SVH4"/>
<dbReference type="PROSITE" id="PS50297">
    <property type="entry name" value="ANK_REP_REGION"/>
    <property type="match status" value="3"/>
</dbReference>
<dbReference type="Gene3D" id="1.10.510.10">
    <property type="entry name" value="Transferase(Phosphotransferase) domain 1"/>
    <property type="match status" value="1"/>
</dbReference>
<evidence type="ECO:0000313" key="4">
    <source>
        <dbReference type="EMBL" id="TNJ29650.1"/>
    </source>
</evidence>
<keyword evidence="4" id="KW-0808">Transferase</keyword>
<dbReference type="SMART" id="SM00248">
    <property type="entry name" value="ANK"/>
    <property type="match status" value="7"/>
</dbReference>
<dbReference type="InterPro" id="IPR036770">
    <property type="entry name" value="Ankyrin_rpt-contain_sf"/>
</dbReference>
<feature type="repeat" description="ANK" evidence="1">
    <location>
        <begin position="493"/>
        <end position="513"/>
    </location>
</feature>
<dbReference type="InterPro" id="IPR000719">
    <property type="entry name" value="Prot_kinase_dom"/>
</dbReference>
<feature type="domain" description="Protein kinase" evidence="3">
    <location>
        <begin position="9"/>
        <end position="258"/>
    </location>
</feature>
<dbReference type="OrthoDB" id="426293at2759"/>
<proteinExistence type="predicted"/>
<feature type="compositionally biased region" description="Acidic residues" evidence="2">
    <location>
        <begin position="604"/>
        <end position="616"/>
    </location>
</feature>
<evidence type="ECO:0000256" key="2">
    <source>
        <dbReference type="SAM" id="MobiDB-lite"/>
    </source>
</evidence>
<dbReference type="Pfam" id="PF00023">
    <property type="entry name" value="Ank"/>
    <property type="match status" value="1"/>
</dbReference>
<feature type="region of interest" description="Disordered" evidence="2">
    <location>
        <begin position="604"/>
        <end position="661"/>
    </location>
</feature>
<reference evidence="4 5" key="1">
    <citation type="submission" date="2019-05" db="EMBL/GenBank/DDBJ databases">
        <title>The compact genome of Giardia muris reveals important steps in the evolution of intestinal protozoan parasites.</title>
        <authorList>
            <person name="Xu F."/>
            <person name="Jimenez-Gonzalez A."/>
            <person name="Einarsson E."/>
            <person name="Astvaldsson A."/>
            <person name="Peirasmaki D."/>
            <person name="Eckmann L."/>
            <person name="Andersson J.O."/>
            <person name="Svard S.G."/>
            <person name="Jerlstrom-Hultqvist J."/>
        </authorList>
    </citation>
    <scope>NUCLEOTIDE SEQUENCE [LARGE SCALE GENOMIC DNA]</scope>
    <source>
        <strain evidence="4 5">Roberts-Thomson</strain>
    </source>
</reference>
<keyword evidence="5" id="KW-1185">Reference proteome</keyword>
<keyword evidence="4" id="KW-0418">Kinase</keyword>
<feature type="compositionally biased region" description="Basic and acidic residues" evidence="2">
    <location>
        <begin position="635"/>
        <end position="644"/>
    </location>
</feature>
<evidence type="ECO:0000259" key="3">
    <source>
        <dbReference type="PROSITE" id="PS50011"/>
    </source>
</evidence>
<dbReference type="GO" id="GO:0005524">
    <property type="term" value="F:ATP binding"/>
    <property type="evidence" value="ECO:0007669"/>
    <property type="project" value="InterPro"/>
</dbReference>
<dbReference type="GO" id="GO:0004672">
    <property type="term" value="F:protein kinase activity"/>
    <property type="evidence" value="ECO:0007669"/>
    <property type="project" value="InterPro"/>
</dbReference>
<dbReference type="PANTHER" id="PTHR24120:SF4">
    <property type="entry name" value="GH07239P"/>
    <property type="match status" value="1"/>
</dbReference>
<dbReference type="PROSITE" id="PS50088">
    <property type="entry name" value="ANK_REPEAT"/>
    <property type="match status" value="3"/>
</dbReference>
<feature type="repeat" description="ANK" evidence="1">
    <location>
        <begin position="718"/>
        <end position="750"/>
    </location>
</feature>
<comment type="caution">
    <text evidence="4">The sequence shown here is derived from an EMBL/GenBank/DDBJ whole genome shotgun (WGS) entry which is preliminary data.</text>
</comment>
<gene>
    <name evidence="4" type="ORF">GMRT_16304</name>
</gene>
<dbReference type="VEuPathDB" id="GiardiaDB:GMRT_16304"/>
<evidence type="ECO:0000313" key="5">
    <source>
        <dbReference type="Proteomes" id="UP000315496"/>
    </source>
</evidence>
<dbReference type="EMBL" id="VDLU01000001">
    <property type="protein sequence ID" value="TNJ29650.1"/>
    <property type="molecule type" value="Genomic_DNA"/>
</dbReference>
<dbReference type="PROSITE" id="PS50011">
    <property type="entry name" value="PROTEIN_KINASE_DOM"/>
    <property type="match status" value="1"/>
</dbReference>
<feature type="repeat" description="ANK" evidence="1">
    <location>
        <begin position="687"/>
        <end position="707"/>
    </location>
</feature>
<dbReference type="Pfam" id="PF12796">
    <property type="entry name" value="Ank_2"/>
    <property type="match status" value="3"/>
</dbReference>
<feature type="compositionally biased region" description="Acidic residues" evidence="2">
    <location>
        <begin position="645"/>
        <end position="661"/>
    </location>
</feature>
<protein>
    <submittedName>
        <fullName evidence="4">Kinase, NEK</fullName>
    </submittedName>
</protein>
<dbReference type="Proteomes" id="UP000315496">
    <property type="component" value="Chromosome 1"/>
</dbReference>
<name>A0A4Z1SVH4_GIAMU</name>
<organism evidence="4 5">
    <name type="scientific">Giardia muris</name>
    <dbReference type="NCBI Taxonomy" id="5742"/>
    <lineage>
        <taxon>Eukaryota</taxon>
        <taxon>Metamonada</taxon>
        <taxon>Diplomonadida</taxon>
        <taxon>Hexamitidae</taxon>
        <taxon>Giardiinae</taxon>
        <taxon>Giardia</taxon>
    </lineage>
</organism>
<dbReference type="SUPFAM" id="SSF56112">
    <property type="entry name" value="Protein kinase-like (PK-like)"/>
    <property type="match status" value="1"/>
</dbReference>
<accession>A0A4Z1SVH4</accession>